<sequence>GAGGWPRRRARPRDLVATGSRQARPRPRRRRARSGSRPRSSPACPRRIPGHRCSRARPVAQPRSSSSGTGGWRSRRGRAGRPQPERPDPAGRSAGSGGAAPPRGVPNRPPGRLRRPDPGGCRDAPADLAGLRPRHRGALRPVPHDAGSGGDRGGAGAGSGRGEGGRSGRCFGV</sequence>
<accession>A0A6J4U0J0</accession>
<feature type="region of interest" description="Disordered" evidence="1">
    <location>
        <begin position="1"/>
        <end position="173"/>
    </location>
</feature>
<dbReference type="AlphaFoldDB" id="A0A6J4U0J0"/>
<name>A0A6J4U0J0_9BACT</name>
<feature type="compositionally biased region" description="Basic residues" evidence="1">
    <location>
        <begin position="23"/>
        <end position="36"/>
    </location>
</feature>
<proteinExistence type="predicted"/>
<feature type="compositionally biased region" description="Low complexity" evidence="1">
    <location>
        <begin position="37"/>
        <end position="47"/>
    </location>
</feature>
<gene>
    <name evidence="2" type="ORF">AVDCRST_MAG59-425</name>
</gene>
<feature type="non-terminal residue" evidence="2">
    <location>
        <position position="173"/>
    </location>
</feature>
<dbReference type="EMBL" id="CADCWF010000017">
    <property type="protein sequence ID" value="CAA9537097.1"/>
    <property type="molecule type" value="Genomic_DNA"/>
</dbReference>
<feature type="compositionally biased region" description="Gly residues" evidence="1">
    <location>
        <begin position="147"/>
        <end position="167"/>
    </location>
</feature>
<evidence type="ECO:0000256" key="1">
    <source>
        <dbReference type="SAM" id="MobiDB-lite"/>
    </source>
</evidence>
<organism evidence="2">
    <name type="scientific">uncultured Thermomicrobiales bacterium</name>
    <dbReference type="NCBI Taxonomy" id="1645740"/>
    <lineage>
        <taxon>Bacteria</taxon>
        <taxon>Pseudomonadati</taxon>
        <taxon>Thermomicrobiota</taxon>
        <taxon>Thermomicrobia</taxon>
        <taxon>Thermomicrobiales</taxon>
        <taxon>environmental samples</taxon>
    </lineage>
</organism>
<reference evidence="2" key="1">
    <citation type="submission" date="2020-02" db="EMBL/GenBank/DDBJ databases">
        <authorList>
            <person name="Meier V. D."/>
        </authorList>
    </citation>
    <scope>NUCLEOTIDE SEQUENCE</scope>
    <source>
        <strain evidence="2">AVDCRST_MAG59</strain>
    </source>
</reference>
<feature type="non-terminal residue" evidence="2">
    <location>
        <position position="1"/>
    </location>
</feature>
<feature type="compositionally biased region" description="Basic residues" evidence="1">
    <location>
        <begin position="1"/>
        <end position="11"/>
    </location>
</feature>
<protein>
    <submittedName>
        <fullName evidence="2">Transcriptional regulator, MarR family</fullName>
    </submittedName>
</protein>
<evidence type="ECO:0000313" key="2">
    <source>
        <dbReference type="EMBL" id="CAA9537097.1"/>
    </source>
</evidence>